<evidence type="ECO:0000256" key="5">
    <source>
        <dbReference type="ARBA" id="ARBA00022839"/>
    </source>
</evidence>
<dbReference type="InterPro" id="IPR004610">
    <property type="entry name" value="RecJ"/>
</dbReference>
<comment type="similarity">
    <text evidence="1">Belongs to the RecJ family.</text>
</comment>
<dbReference type="OrthoDB" id="9809852at2"/>
<proteinExistence type="inferred from homology"/>
<dbReference type="PANTHER" id="PTHR30255:SF2">
    <property type="entry name" value="SINGLE-STRANDED-DNA-SPECIFIC EXONUCLEASE RECJ"/>
    <property type="match status" value="1"/>
</dbReference>
<dbReference type="PANTHER" id="PTHR30255">
    <property type="entry name" value="SINGLE-STRANDED-DNA-SPECIFIC EXONUCLEASE RECJ"/>
    <property type="match status" value="1"/>
</dbReference>
<evidence type="ECO:0000256" key="3">
    <source>
        <dbReference type="ARBA" id="ARBA00022722"/>
    </source>
</evidence>
<dbReference type="Proteomes" id="UP000315252">
    <property type="component" value="Unassembled WGS sequence"/>
</dbReference>
<dbReference type="GO" id="GO:0008409">
    <property type="term" value="F:5'-3' exonuclease activity"/>
    <property type="evidence" value="ECO:0007669"/>
    <property type="project" value="InterPro"/>
</dbReference>
<dbReference type="Pfam" id="PF02272">
    <property type="entry name" value="DHHA1"/>
    <property type="match status" value="1"/>
</dbReference>
<sequence>MGQTPEQHSPRASFLNVENSASGKRWEERLADPRRGLALSQRLGLPEIVGRVLAARDVGLEDAEAYLNPTLRQFLPDPSHLRDMDLAVERLVTAIRNREAIAVFGDYDVDGATSSALLQRFLKQVGADLRVYIPDRISEGYGPNAAAMRQLKSEGIEVVITVDCGITAFDALEDAATQGLEVIVVDHHAAEPRLPIATAVVNPNRQDEDSDCGHLAAVGVTFLLVVALNRGLRTAGWFQQAGIAEPDLKQWLDLVALGTVCDVVPLYGLNRAFVSQGLKVMAQRRNSGIVALSDVAKLSERPDSFHLGFMLGPRVNAGGRVGEAGLGATLLATDDAAQARDLAVRLDRHNAERRELEALVLDQAIEQVEADGEVGSGVVIAAAPGWHPGVIGIVASRLKDRYNVPAIVIALDETGLGKGSGRSVPGVDLGATVIAARQAGLLVNGGGHPMAAGLTVAAGGLEPLRAFLRNRIGAQLAAANYIPSLGIDGALQPGGATAELLREIERCGPFGVGNPQPRFVLSSVQVANAGVVGADHVRCSLVGLDGKRIKGIAFRALDNPLGELLLKSNALPLHVAGKLKLDSWTGRDAVQIIIEDAASI</sequence>
<evidence type="ECO:0000256" key="4">
    <source>
        <dbReference type="ARBA" id="ARBA00022801"/>
    </source>
</evidence>
<feature type="domain" description="DDH" evidence="7">
    <location>
        <begin position="101"/>
        <end position="259"/>
    </location>
</feature>
<evidence type="ECO:0000256" key="6">
    <source>
        <dbReference type="SAM" id="MobiDB-lite"/>
    </source>
</evidence>
<dbReference type="Pfam" id="PF17768">
    <property type="entry name" value="RecJ_OB"/>
    <property type="match status" value="1"/>
</dbReference>
<evidence type="ECO:0000259" key="9">
    <source>
        <dbReference type="Pfam" id="PF17768"/>
    </source>
</evidence>
<gene>
    <name evidence="10" type="primary">recJ</name>
    <name evidence="10" type="ORF">FKG95_09495</name>
</gene>
<feature type="domain" description="RecJ OB" evidence="9">
    <location>
        <begin position="487"/>
        <end position="596"/>
    </location>
</feature>
<dbReference type="InterPro" id="IPR001667">
    <property type="entry name" value="DDH_dom"/>
</dbReference>
<dbReference type="NCBIfam" id="TIGR00644">
    <property type="entry name" value="recJ"/>
    <property type="match status" value="1"/>
</dbReference>
<evidence type="ECO:0000259" key="7">
    <source>
        <dbReference type="Pfam" id="PF01368"/>
    </source>
</evidence>
<dbReference type="InterPro" id="IPR038763">
    <property type="entry name" value="DHH_sf"/>
</dbReference>
<dbReference type="GO" id="GO:0006281">
    <property type="term" value="P:DNA repair"/>
    <property type="evidence" value="ECO:0007669"/>
    <property type="project" value="InterPro"/>
</dbReference>
<dbReference type="Gene3D" id="3.90.1640.30">
    <property type="match status" value="1"/>
</dbReference>
<keyword evidence="5 10" id="KW-0269">Exonuclease</keyword>
<accession>A0A545TT61</accession>
<protein>
    <recommendedName>
        <fullName evidence="2">Single-stranded-DNA-specific exonuclease RecJ</fullName>
    </recommendedName>
</protein>
<evidence type="ECO:0000256" key="1">
    <source>
        <dbReference type="ARBA" id="ARBA00005915"/>
    </source>
</evidence>
<name>A0A545TT61_9PROT</name>
<evidence type="ECO:0000313" key="10">
    <source>
        <dbReference type="EMBL" id="TQV80408.1"/>
    </source>
</evidence>
<dbReference type="Pfam" id="PF01368">
    <property type="entry name" value="DHH"/>
    <property type="match status" value="1"/>
</dbReference>
<feature type="domain" description="DHHA1" evidence="8">
    <location>
        <begin position="377"/>
        <end position="471"/>
    </location>
</feature>
<keyword evidence="3" id="KW-0540">Nuclease</keyword>
<dbReference type="InterPro" id="IPR051673">
    <property type="entry name" value="SSDNA_exonuclease_RecJ"/>
</dbReference>
<comment type="caution">
    <text evidence="10">The sequence shown here is derived from an EMBL/GenBank/DDBJ whole genome shotgun (WGS) entry which is preliminary data.</text>
</comment>
<keyword evidence="11" id="KW-1185">Reference proteome</keyword>
<evidence type="ECO:0000313" key="11">
    <source>
        <dbReference type="Proteomes" id="UP000315252"/>
    </source>
</evidence>
<dbReference type="GO" id="GO:0003676">
    <property type="term" value="F:nucleic acid binding"/>
    <property type="evidence" value="ECO:0007669"/>
    <property type="project" value="InterPro"/>
</dbReference>
<reference evidence="10 11" key="1">
    <citation type="submission" date="2019-06" db="EMBL/GenBank/DDBJ databases">
        <title>Whole genome sequence for Rhodospirillaceae sp. R148.</title>
        <authorList>
            <person name="Wang G."/>
        </authorList>
    </citation>
    <scope>NUCLEOTIDE SEQUENCE [LARGE SCALE GENOMIC DNA]</scope>
    <source>
        <strain evidence="10 11">R148</strain>
    </source>
</reference>
<dbReference type="GO" id="GO:0006310">
    <property type="term" value="P:DNA recombination"/>
    <property type="evidence" value="ECO:0007669"/>
    <property type="project" value="InterPro"/>
</dbReference>
<feature type="region of interest" description="Disordered" evidence="6">
    <location>
        <begin position="1"/>
        <end position="20"/>
    </location>
</feature>
<dbReference type="Gene3D" id="3.10.310.30">
    <property type="match status" value="1"/>
</dbReference>
<dbReference type="RefSeq" id="WP_142896121.1">
    <property type="nucleotide sequence ID" value="NZ_ML660054.1"/>
</dbReference>
<dbReference type="SUPFAM" id="SSF64182">
    <property type="entry name" value="DHH phosphoesterases"/>
    <property type="match status" value="1"/>
</dbReference>
<organism evidence="10 11">
    <name type="scientific">Denitrobaculum tricleocarpae</name>
    <dbReference type="NCBI Taxonomy" id="2591009"/>
    <lineage>
        <taxon>Bacteria</taxon>
        <taxon>Pseudomonadati</taxon>
        <taxon>Pseudomonadota</taxon>
        <taxon>Alphaproteobacteria</taxon>
        <taxon>Rhodospirillales</taxon>
        <taxon>Rhodospirillaceae</taxon>
        <taxon>Denitrobaculum</taxon>
    </lineage>
</organism>
<keyword evidence="4" id="KW-0378">Hydrolase</keyword>
<dbReference type="AlphaFoldDB" id="A0A545TT61"/>
<dbReference type="InterPro" id="IPR003156">
    <property type="entry name" value="DHHA1_dom"/>
</dbReference>
<evidence type="ECO:0000256" key="2">
    <source>
        <dbReference type="ARBA" id="ARBA00019841"/>
    </source>
</evidence>
<dbReference type="InterPro" id="IPR041122">
    <property type="entry name" value="RecJ_OB"/>
</dbReference>
<evidence type="ECO:0000259" key="8">
    <source>
        <dbReference type="Pfam" id="PF02272"/>
    </source>
</evidence>
<dbReference type="EMBL" id="VHSH01000003">
    <property type="protein sequence ID" value="TQV80408.1"/>
    <property type="molecule type" value="Genomic_DNA"/>
</dbReference>